<evidence type="ECO:0000313" key="1">
    <source>
        <dbReference type="EMBL" id="KVA04329.1"/>
    </source>
</evidence>
<dbReference type="InterPro" id="IPR036291">
    <property type="entry name" value="NAD(P)-bd_dom_sf"/>
</dbReference>
<comment type="caution">
    <text evidence="1">The sequence shown here is derived from an EMBL/GenBank/DDBJ whole genome shotgun (WGS) entry which is preliminary data.</text>
</comment>
<dbReference type="InterPro" id="IPR052184">
    <property type="entry name" value="SDR_enzymes"/>
</dbReference>
<evidence type="ECO:0000313" key="2">
    <source>
        <dbReference type="Proteomes" id="UP000056450"/>
    </source>
</evidence>
<dbReference type="SUPFAM" id="SSF51735">
    <property type="entry name" value="NAD(P)-binding Rossmann-fold domains"/>
    <property type="match status" value="1"/>
</dbReference>
<dbReference type="GO" id="GO:0016616">
    <property type="term" value="F:oxidoreductase activity, acting on the CH-OH group of donors, NAD or NADP as acceptor"/>
    <property type="evidence" value="ECO:0007669"/>
    <property type="project" value="TreeGrafter"/>
</dbReference>
<dbReference type="Proteomes" id="UP000056450">
    <property type="component" value="Unassembled WGS sequence"/>
</dbReference>
<name>A0AAP1G8I7_9BURK</name>
<gene>
    <name evidence="1" type="ORF">WI41_19620</name>
</gene>
<dbReference type="InterPro" id="IPR002347">
    <property type="entry name" value="SDR_fam"/>
</dbReference>
<sequence>MQSTVSDTGARSILLVAASRGLGLAMAEQFLNKGWHVTGTVRAGSGRTKLHELAERADGRLDIDTLDICEPAQLSALRARLAGRRFDMLFVNAGTTNDPNQTIGEVATDEFVRVMITNALAPMRTIEVLHDLVPDDGLIGAMSSGQGSVANNVTGMREVYRGSKAALNQFMRSFAARQAATRRALVLMAPGWVRTELGGPDARLTIDESVPSLVNVLIDKQRRAGLEYLDYLGRTVPW</sequence>
<proteinExistence type="predicted"/>
<dbReference type="Pfam" id="PF00106">
    <property type="entry name" value="adh_short"/>
    <property type="match status" value="1"/>
</dbReference>
<dbReference type="PRINTS" id="PR00081">
    <property type="entry name" value="GDHRDH"/>
</dbReference>
<dbReference type="AlphaFoldDB" id="A0AAP1G8I7"/>
<organism evidence="1 2">
    <name type="scientific">Burkholderia latens</name>
    <dbReference type="NCBI Taxonomy" id="488446"/>
    <lineage>
        <taxon>Bacteria</taxon>
        <taxon>Pseudomonadati</taxon>
        <taxon>Pseudomonadota</taxon>
        <taxon>Betaproteobacteria</taxon>
        <taxon>Burkholderiales</taxon>
        <taxon>Burkholderiaceae</taxon>
        <taxon>Burkholderia</taxon>
        <taxon>Burkholderia cepacia complex</taxon>
    </lineage>
</organism>
<dbReference type="RefSeq" id="WP_040139521.1">
    <property type="nucleotide sequence ID" value="NZ_LOTQ01000030.1"/>
</dbReference>
<dbReference type="PANTHER" id="PTHR45458:SF1">
    <property type="entry name" value="SHORT CHAIN DEHYDROGENASE"/>
    <property type="match status" value="1"/>
</dbReference>
<reference evidence="1 2" key="1">
    <citation type="submission" date="2015-11" db="EMBL/GenBank/DDBJ databases">
        <title>Expanding the genomic diversity of Burkholderia species for the development of highly accurate diagnostics.</title>
        <authorList>
            <person name="Sahl J."/>
            <person name="Keim P."/>
            <person name="Wagner D."/>
        </authorList>
    </citation>
    <scope>NUCLEOTIDE SEQUENCE [LARGE SCALE GENOMIC DNA]</scope>
    <source>
        <strain evidence="1 2">RF32-BP12</strain>
    </source>
</reference>
<protein>
    <submittedName>
        <fullName evidence="1">3-oxoacyl-ACP reductase</fullName>
    </submittedName>
</protein>
<accession>A0AAP1G8I7</accession>
<dbReference type="Gene3D" id="3.40.50.720">
    <property type="entry name" value="NAD(P)-binding Rossmann-like Domain"/>
    <property type="match status" value="1"/>
</dbReference>
<dbReference type="EMBL" id="LOTQ01000030">
    <property type="protein sequence ID" value="KVA04329.1"/>
    <property type="molecule type" value="Genomic_DNA"/>
</dbReference>
<dbReference type="PANTHER" id="PTHR45458">
    <property type="entry name" value="SHORT-CHAIN DEHYDROGENASE/REDUCTASE SDR"/>
    <property type="match status" value="1"/>
</dbReference>